<evidence type="ECO:0000256" key="7">
    <source>
        <dbReference type="ARBA" id="ARBA00037993"/>
    </source>
</evidence>
<dbReference type="PANTHER" id="PTHR42914">
    <property type="entry name" value="7-CYANO-7-DEAZAGUANINE SYNTHASE"/>
    <property type="match status" value="1"/>
</dbReference>
<dbReference type="GO" id="GO:0016874">
    <property type="term" value="F:ligase activity"/>
    <property type="evidence" value="ECO:0007669"/>
    <property type="project" value="UniProtKB-KW"/>
</dbReference>
<keyword evidence="2" id="KW-0436">Ligase</keyword>
<dbReference type="SUPFAM" id="SSF52402">
    <property type="entry name" value="Adenine nucleotide alpha hydrolases-like"/>
    <property type="match status" value="1"/>
</dbReference>
<dbReference type="EMBL" id="PCVM01000065">
    <property type="protein sequence ID" value="PIQ73382.1"/>
    <property type="molecule type" value="Genomic_DNA"/>
</dbReference>
<protein>
    <recommendedName>
        <fullName evidence="8">7-cyano-7-deazaguanine synthase</fullName>
        <ecNumber evidence="8">6.3.4.20</ecNumber>
    </recommendedName>
</protein>
<keyword evidence="6" id="KW-0067">ATP-binding</keyword>
<comment type="similarity">
    <text evidence="7">Belongs to the QueC family.</text>
</comment>
<reference evidence="10 11" key="1">
    <citation type="submission" date="2017-09" db="EMBL/GenBank/DDBJ databases">
        <title>Depth-based differentiation of microbial function through sediment-hosted aquifers and enrichment of novel symbionts in the deep terrestrial subsurface.</title>
        <authorList>
            <person name="Probst A.J."/>
            <person name="Ladd B."/>
            <person name="Jarett J.K."/>
            <person name="Geller-Mcgrath D.E."/>
            <person name="Sieber C.M."/>
            <person name="Emerson J.B."/>
            <person name="Anantharaman K."/>
            <person name="Thomas B.C."/>
            <person name="Malmstrom R."/>
            <person name="Stieglmeier M."/>
            <person name="Klingl A."/>
            <person name="Woyke T."/>
            <person name="Ryan C.M."/>
            <person name="Banfield J.F."/>
        </authorList>
    </citation>
    <scope>NUCLEOTIDE SEQUENCE [LARGE SCALE GENOMIC DNA]</scope>
    <source>
        <strain evidence="10">CG11_big_fil_rev_8_21_14_0_20_36_8</strain>
    </source>
</reference>
<evidence type="ECO:0000313" key="10">
    <source>
        <dbReference type="EMBL" id="PIQ73382.1"/>
    </source>
</evidence>
<dbReference type="Pfam" id="PF06508">
    <property type="entry name" value="QueC"/>
    <property type="match status" value="1"/>
</dbReference>
<sequence>MLNKISKKKFNLLLKNKKNEDLDFLKFSEDFLIKKRGFIFKQPKKGDKVILLLSGGIDSVVAWAVLMKVYGYQVYPVIIDRGSNKRAKRELSAVRYFEKYFSKKYPEQYIRPFHLSVNTVAKEIIDTLDKNNITPEDIVLNYKENKFLAEDNSNVVIARAKGVSPYLMPFYGVVYSDYLKFIKGLDIHTILVGVNFSDGIVVSSQTFTALRSTLLSMCVATDNYKWNFSSVFLERETGVYMDKLEIIKLGNKLGIPLKRTWSCYNDGIMQCGDSCATCIDRKRSFYLAGIKDETYYRPYLFRLIKDKVKSWVFFFK</sequence>
<dbReference type="GO" id="GO:0046872">
    <property type="term" value="F:metal ion binding"/>
    <property type="evidence" value="ECO:0007669"/>
    <property type="project" value="UniProtKB-KW"/>
</dbReference>
<evidence type="ECO:0000256" key="9">
    <source>
        <dbReference type="ARBA" id="ARBA00047890"/>
    </source>
</evidence>
<evidence type="ECO:0000256" key="1">
    <source>
        <dbReference type="ARBA" id="ARBA00005061"/>
    </source>
</evidence>
<dbReference type="AlphaFoldDB" id="A0A2M6IU29"/>
<gene>
    <name evidence="10" type="ORF">COV58_02870</name>
</gene>
<evidence type="ECO:0000256" key="2">
    <source>
        <dbReference type="ARBA" id="ARBA00022598"/>
    </source>
</evidence>
<comment type="pathway">
    <text evidence="1">Purine metabolism; 7-cyano-7-deazaguanine biosynthesis.</text>
</comment>
<evidence type="ECO:0000256" key="3">
    <source>
        <dbReference type="ARBA" id="ARBA00022723"/>
    </source>
</evidence>
<dbReference type="PANTHER" id="PTHR42914:SF1">
    <property type="entry name" value="7-CYANO-7-DEAZAGUANINE SYNTHASE"/>
    <property type="match status" value="1"/>
</dbReference>
<dbReference type="InterPro" id="IPR014729">
    <property type="entry name" value="Rossmann-like_a/b/a_fold"/>
</dbReference>
<evidence type="ECO:0000313" key="11">
    <source>
        <dbReference type="Proteomes" id="UP000231056"/>
    </source>
</evidence>
<accession>A0A2M6IU29</accession>
<organism evidence="10 11">
    <name type="scientific">Candidatus Roizmanbacteria bacterium CG11_big_fil_rev_8_21_14_0_20_36_8</name>
    <dbReference type="NCBI Taxonomy" id="1974856"/>
    <lineage>
        <taxon>Bacteria</taxon>
        <taxon>Candidatus Roizmaniibacteriota</taxon>
    </lineage>
</organism>
<keyword evidence="5" id="KW-0862">Zinc</keyword>
<comment type="catalytic activity">
    <reaction evidence="9">
        <text>7-carboxy-7-carbaguanine + NH4(+) + 2 ATP = 7-cyano-7-carbaguanine + 2 AMP + 2 diphosphate + 2 H(+)</text>
        <dbReference type="Rhea" id="RHEA:27982"/>
        <dbReference type="ChEBI" id="CHEBI:15378"/>
        <dbReference type="ChEBI" id="CHEBI:28938"/>
        <dbReference type="ChEBI" id="CHEBI:30616"/>
        <dbReference type="ChEBI" id="CHEBI:33019"/>
        <dbReference type="ChEBI" id="CHEBI:45075"/>
        <dbReference type="ChEBI" id="CHEBI:61036"/>
        <dbReference type="ChEBI" id="CHEBI:456215"/>
        <dbReference type="EC" id="6.3.4.20"/>
    </reaction>
</comment>
<dbReference type="Proteomes" id="UP000231056">
    <property type="component" value="Unassembled WGS sequence"/>
</dbReference>
<proteinExistence type="inferred from homology"/>
<keyword evidence="3" id="KW-0479">Metal-binding</keyword>
<evidence type="ECO:0000256" key="6">
    <source>
        <dbReference type="ARBA" id="ARBA00022840"/>
    </source>
</evidence>
<evidence type="ECO:0000256" key="4">
    <source>
        <dbReference type="ARBA" id="ARBA00022741"/>
    </source>
</evidence>
<dbReference type="EC" id="6.3.4.20" evidence="8"/>
<comment type="caution">
    <text evidence="10">The sequence shown here is derived from an EMBL/GenBank/DDBJ whole genome shotgun (WGS) entry which is preliminary data.</text>
</comment>
<evidence type="ECO:0000256" key="8">
    <source>
        <dbReference type="ARBA" id="ARBA00039149"/>
    </source>
</evidence>
<keyword evidence="4" id="KW-0547">Nucleotide-binding</keyword>
<name>A0A2M6IU29_9BACT</name>
<dbReference type="Gene3D" id="3.40.50.620">
    <property type="entry name" value="HUPs"/>
    <property type="match status" value="1"/>
</dbReference>
<evidence type="ECO:0000256" key="5">
    <source>
        <dbReference type="ARBA" id="ARBA00022833"/>
    </source>
</evidence>
<dbReference type="GO" id="GO:0005524">
    <property type="term" value="F:ATP binding"/>
    <property type="evidence" value="ECO:0007669"/>
    <property type="project" value="UniProtKB-KW"/>
</dbReference>
<dbReference type="InterPro" id="IPR018317">
    <property type="entry name" value="QueC"/>
</dbReference>